<evidence type="ECO:0000313" key="7">
    <source>
        <dbReference type="EMBL" id="MCF4119821.1"/>
    </source>
</evidence>
<dbReference type="GO" id="GO:0005886">
    <property type="term" value="C:plasma membrane"/>
    <property type="evidence" value="ECO:0007669"/>
    <property type="project" value="UniProtKB-SubCell"/>
</dbReference>
<dbReference type="InterPro" id="IPR001123">
    <property type="entry name" value="LeuE-type"/>
</dbReference>
<sequence>MTYLVPTLSGLGFGLSLIVAIGAQNAYVLRQGLRREHLWLVVVLCAASDTVLIAAGVGGLGSALQGAPAVVEVVRWLGAAVVLAYGFLAARRAWRGTGSALDTPLPDGGGPDGGGPGPAAGLPVAVLAPARASVVATTLALTWLNPHVYLDTVVLMGGVGSTYGDLRWWFAAGAVVASWAWFWGLAHGARLMAPFLRRPGAWRVVDGVIAAIMLVVAVSLVAGG</sequence>
<organism evidence="7 8">
    <name type="scientific">Antribacter soli</name>
    <dbReference type="NCBI Taxonomy" id="2910976"/>
    <lineage>
        <taxon>Bacteria</taxon>
        <taxon>Bacillati</taxon>
        <taxon>Actinomycetota</taxon>
        <taxon>Actinomycetes</taxon>
        <taxon>Micrococcales</taxon>
        <taxon>Promicromonosporaceae</taxon>
        <taxon>Antribacter</taxon>
    </lineage>
</organism>
<keyword evidence="4 6" id="KW-1133">Transmembrane helix</keyword>
<dbReference type="GO" id="GO:0015171">
    <property type="term" value="F:amino acid transmembrane transporter activity"/>
    <property type="evidence" value="ECO:0007669"/>
    <property type="project" value="TreeGrafter"/>
</dbReference>
<proteinExistence type="predicted"/>
<dbReference type="RefSeq" id="WP_236087536.1">
    <property type="nucleotide sequence ID" value="NZ_JAKGSG010000008.1"/>
</dbReference>
<comment type="subcellular location">
    <subcellularLocation>
        <location evidence="1">Cell membrane</location>
        <topology evidence="1">Multi-pass membrane protein</topology>
    </subcellularLocation>
</comment>
<feature type="transmembrane region" description="Helical" evidence="6">
    <location>
        <begin position="38"/>
        <end position="61"/>
    </location>
</feature>
<evidence type="ECO:0000256" key="6">
    <source>
        <dbReference type="SAM" id="Phobius"/>
    </source>
</evidence>
<dbReference type="PANTHER" id="PTHR30086">
    <property type="entry name" value="ARGININE EXPORTER PROTEIN ARGO"/>
    <property type="match status" value="1"/>
</dbReference>
<evidence type="ECO:0000256" key="2">
    <source>
        <dbReference type="ARBA" id="ARBA00022475"/>
    </source>
</evidence>
<evidence type="ECO:0000256" key="1">
    <source>
        <dbReference type="ARBA" id="ARBA00004651"/>
    </source>
</evidence>
<dbReference type="PANTHER" id="PTHR30086:SF20">
    <property type="entry name" value="ARGININE EXPORTER PROTEIN ARGO-RELATED"/>
    <property type="match status" value="1"/>
</dbReference>
<feature type="transmembrane region" description="Helical" evidence="6">
    <location>
        <begin position="201"/>
        <end position="222"/>
    </location>
</feature>
<dbReference type="Pfam" id="PF01810">
    <property type="entry name" value="LysE"/>
    <property type="match status" value="1"/>
</dbReference>
<dbReference type="Proteomes" id="UP001165405">
    <property type="component" value="Unassembled WGS sequence"/>
</dbReference>
<name>A0AA41U5X5_9MICO</name>
<feature type="transmembrane region" description="Helical" evidence="6">
    <location>
        <begin position="166"/>
        <end position="189"/>
    </location>
</feature>
<keyword evidence="3 6" id="KW-0812">Transmembrane</keyword>
<dbReference type="EMBL" id="JAKGSG010000008">
    <property type="protein sequence ID" value="MCF4119821.1"/>
    <property type="molecule type" value="Genomic_DNA"/>
</dbReference>
<dbReference type="AlphaFoldDB" id="A0AA41U5X5"/>
<protein>
    <submittedName>
        <fullName evidence="7">LysE/ArgO family amino acid transporter</fullName>
    </submittedName>
</protein>
<keyword evidence="8" id="KW-1185">Reference proteome</keyword>
<feature type="transmembrane region" description="Helical" evidence="6">
    <location>
        <begin position="73"/>
        <end position="90"/>
    </location>
</feature>
<gene>
    <name evidence="7" type="ORF">L1785_02405</name>
</gene>
<feature type="transmembrane region" description="Helical" evidence="6">
    <location>
        <begin position="6"/>
        <end position="26"/>
    </location>
</feature>
<reference evidence="7" key="1">
    <citation type="submission" date="2022-01" db="EMBL/GenBank/DDBJ databases">
        <title>Antribacter sp. nov., isolated from Guizhou of China.</title>
        <authorList>
            <person name="Chengliang C."/>
            <person name="Ya Z."/>
        </authorList>
    </citation>
    <scope>NUCLEOTIDE SEQUENCE</scope>
    <source>
        <strain evidence="7">KLBMP 9083</strain>
    </source>
</reference>
<keyword evidence="5 6" id="KW-0472">Membrane</keyword>
<accession>A0AA41U5X5</accession>
<keyword evidence="2" id="KW-1003">Cell membrane</keyword>
<evidence type="ECO:0000313" key="8">
    <source>
        <dbReference type="Proteomes" id="UP001165405"/>
    </source>
</evidence>
<comment type="caution">
    <text evidence="7">The sequence shown here is derived from an EMBL/GenBank/DDBJ whole genome shotgun (WGS) entry which is preliminary data.</text>
</comment>
<evidence type="ECO:0000256" key="4">
    <source>
        <dbReference type="ARBA" id="ARBA00022989"/>
    </source>
</evidence>
<evidence type="ECO:0000256" key="3">
    <source>
        <dbReference type="ARBA" id="ARBA00022692"/>
    </source>
</evidence>
<evidence type="ECO:0000256" key="5">
    <source>
        <dbReference type="ARBA" id="ARBA00023136"/>
    </source>
</evidence>